<dbReference type="Pfam" id="PF13555">
    <property type="entry name" value="AAA_29"/>
    <property type="match status" value="1"/>
</dbReference>
<keyword evidence="1" id="KW-0175">Coiled coil</keyword>
<comment type="caution">
    <text evidence="2">The sequence shown here is derived from an EMBL/GenBank/DDBJ whole genome shotgun (WGS) entry which is preliminary data.</text>
</comment>
<proteinExistence type="predicted"/>
<evidence type="ECO:0000313" key="2">
    <source>
        <dbReference type="EMBL" id="KAB3536070.1"/>
    </source>
</evidence>
<evidence type="ECO:0000313" key="3">
    <source>
        <dbReference type="Proteomes" id="UP000432715"/>
    </source>
</evidence>
<accession>A0A6I0FE55</accession>
<dbReference type="PANTHER" id="PTHR32182:SF0">
    <property type="entry name" value="DNA REPLICATION AND REPAIR PROTEIN RECF"/>
    <property type="match status" value="1"/>
</dbReference>
<dbReference type="GO" id="GO:0006302">
    <property type="term" value="P:double-strand break repair"/>
    <property type="evidence" value="ECO:0007669"/>
    <property type="project" value="TreeGrafter"/>
</dbReference>
<feature type="coiled-coil region" evidence="1">
    <location>
        <begin position="828"/>
        <end position="871"/>
    </location>
</feature>
<feature type="coiled-coil region" evidence="1">
    <location>
        <begin position="326"/>
        <end position="353"/>
    </location>
</feature>
<dbReference type="Pfam" id="PF13558">
    <property type="entry name" value="SbcC_Walker_B"/>
    <property type="match status" value="1"/>
</dbReference>
<dbReference type="RefSeq" id="WP_151860449.1">
    <property type="nucleotide sequence ID" value="NZ_WBZC01000013.1"/>
</dbReference>
<dbReference type="EMBL" id="WBZC01000013">
    <property type="protein sequence ID" value="KAB3536070.1"/>
    <property type="molecule type" value="Genomic_DNA"/>
</dbReference>
<name>A0A6I0FE55_9FIRM</name>
<gene>
    <name evidence="2" type="ORF">F8154_04745</name>
</gene>
<dbReference type="Gene3D" id="3.40.50.300">
    <property type="entry name" value="P-loop containing nucleotide triphosphate hydrolases"/>
    <property type="match status" value="2"/>
</dbReference>
<feature type="coiled-coil region" evidence="1">
    <location>
        <begin position="604"/>
        <end position="631"/>
    </location>
</feature>
<dbReference type="Proteomes" id="UP000432715">
    <property type="component" value="Unassembled WGS sequence"/>
</dbReference>
<evidence type="ECO:0000256" key="1">
    <source>
        <dbReference type="SAM" id="Coils"/>
    </source>
</evidence>
<organism evidence="2 3">
    <name type="scientific">Alkaliphilus pronyensis</name>
    <dbReference type="NCBI Taxonomy" id="1482732"/>
    <lineage>
        <taxon>Bacteria</taxon>
        <taxon>Bacillati</taxon>
        <taxon>Bacillota</taxon>
        <taxon>Clostridia</taxon>
        <taxon>Peptostreptococcales</taxon>
        <taxon>Natronincolaceae</taxon>
        <taxon>Alkaliphilus</taxon>
    </lineage>
</organism>
<dbReference type="AlphaFoldDB" id="A0A6I0FE55"/>
<keyword evidence="3" id="KW-1185">Reference proteome</keyword>
<dbReference type="OrthoDB" id="174137at2"/>
<sequence>MMMKKLCRIRLINWHYFVNETIKVNGSFLISGENTTGKSTILDAIQLVLTTNTRKFNTAANEKSNRNLKGYVRCKTGSEESTYLRRGSVITYVALEFFEEKTAKYFTLGVKIDSPDEESKLTTKWFREECKLEDLSFLTGARPSTTEEFRRNDKKIQLISQLSEAKARFGQRLGNLEDRFFDMIPKSLAFKPMDNVKDFINKFILSEKDIEVATLRNNIAALKELEDLMDITKEKIEELETILLKNDDILAKDREIKTNDILIKKSEIEAKKQTHEELKKKNHFLEQKLINQQKVEGSLKISLENERERLTNLQIALGQNETTQLIKDTKHRIQILQKDKENADKNSSKLQKMLRKVVDALSLLNKYEIFIMSKDEVIKLESQDVETEIKIEVIYKLDKELRRLDKEYSFDYVRIKDLLEQYKTQKLKLEKEIKNLKNKKLPYPENTMKLKIAIEKEFLNQGIRSDVRIFSDLLEVTDSKWQNAVEGYLNSQRFYIIVEPKYYRIALAVYNKIKKEVHTVGLVNTGKLDTNAIADKDSLAYILKSENRYAKAYAIYLLNRVIRCDEIEKLKDYKIAITSDCMLYQNYAVRKIHEAVYRTPYIGAQAYEIQLKNKEAELIALNEDIKIAEEKGQISHEIIESIDQCKIETLEENMDAPNRLKELKELITKEAIELKKAEDNPSYIQIQIQIEECIKAVKEKDKEHTLSIRKITELDKELEYNNNDITQINNTISVLEKNFNELCNIDTEITMLGINKYNEQVKRKSPATIVQNFSPLKVGLENKKNDLRTDLIKLQSSFCSKYDCDLGTGTEQMGEYLKEHHKLVASDIIKYEEDLKKAKENCQLEFKESFLARLKENIENARLEFKYLNSALKDIYYGEDSYRFEITYNKSKESIYKMITSNDNMGGFTLWANSFEEEYKEEMEDLFAKLTAYDDKGEKVLAEYTDYRSYLDYDIVVEKRDGSLQRFSKIYGEKSGGETQTPYYVAIAASFVQLYRLGDTIRIIMLDEAFDKMDDNRITSMMDFFNSQSFQIILATPPSKIEVIGEKVDTILMAMREGSTSIIEEYDL</sequence>
<feature type="coiled-coil region" evidence="1">
    <location>
        <begin position="412"/>
        <end position="439"/>
    </location>
</feature>
<dbReference type="GO" id="GO:0000731">
    <property type="term" value="P:DNA synthesis involved in DNA repair"/>
    <property type="evidence" value="ECO:0007669"/>
    <property type="project" value="TreeGrafter"/>
</dbReference>
<feature type="coiled-coil region" evidence="1">
    <location>
        <begin position="205"/>
        <end position="295"/>
    </location>
</feature>
<dbReference type="InterPro" id="IPR027417">
    <property type="entry name" value="P-loop_NTPase"/>
</dbReference>
<reference evidence="2 3" key="1">
    <citation type="submission" date="2019-10" db="EMBL/GenBank/DDBJ databases">
        <title>Alkaliphilus serpentinus sp. nov. and Alkaliphilus pronyensis sp. nov., two novel anaerobic alkaliphilic species isolated from the serpentinized-hosted hydrothermal field of the Prony Bay (New Caledonia).</title>
        <authorList>
            <person name="Postec A."/>
        </authorList>
    </citation>
    <scope>NUCLEOTIDE SEQUENCE [LARGE SCALE GENOMIC DNA]</scope>
    <source>
        <strain evidence="2 3">LacV</strain>
    </source>
</reference>
<dbReference type="PANTHER" id="PTHR32182">
    <property type="entry name" value="DNA REPLICATION AND REPAIR PROTEIN RECF"/>
    <property type="match status" value="1"/>
</dbReference>
<dbReference type="SUPFAM" id="SSF52540">
    <property type="entry name" value="P-loop containing nucleoside triphosphate hydrolases"/>
    <property type="match status" value="1"/>
</dbReference>
<protein>
    <submittedName>
        <fullName evidence="2">AAA family ATPase</fullName>
    </submittedName>
</protein>